<dbReference type="InterPro" id="IPR038468">
    <property type="entry name" value="MmpS_C"/>
</dbReference>
<dbReference type="EMBL" id="PRDM01000005">
    <property type="protein sequence ID" value="MBE8727226.1"/>
    <property type="molecule type" value="Genomic_DNA"/>
</dbReference>
<reference evidence="2 3" key="1">
    <citation type="submission" date="2018-07" db="EMBL/GenBank/DDBJ databases">
        <title>Genome assembly of strain KB82.</title>
        <authorList>
            <person name="Kukolya J."/>
            <person name="Horvath B."/>
            <person name="Nagy I."/>
            <person name="Toth A."/>
        </authorList>
    </citation>
    <scope>NUCLEOTIDE SEQUENCE [LARGE SCALE GENOMIC DNA]</scope>
    <source>
        <strain evidence="2 3">Kb82</strain>
    </source>
</reference>
<keyword evidence="1" id="KW-0732">Signal</keyword>
<accession>A0ABR9TPD6</accession>
<dbReference type="Gene3D" id="2.60.40.2880">
    <property type="entry name" value="MmpS1-5, C-terminal soluble domain"/>
    <property type="match status" value="1"/>
</dbReference>
<dbReference type="PROSITE" id="PS51257">
    <property type="entry name" value="PROKAR_LIPOPROTEIN"/>
    <property type="match status" value="1"/>
</dbReference>
<name>A0ABR9TPD6_9FLAO</name>
<evidence type="ECO:0000313" key="3">
    <source>
        <dbReference type="Proteomes" id="UP000640614"/>
    </source>
</evidence>
<gene>
    <name evidence="2" type="ORF">C4F50_20115</name>
</gene>
<comment type="caution">
    <text evidence="2">The sequence shown here is derived from an EMBL/GenBank/DDBJ whole genome shotgun (WGS) entry which is preliminary data.</text>
</comment>
<sequence length="132" mass="13799">MKTHLKKIMLVVTLAFTIGSCSSDNDDNASGSSRDVKYEVTGNFTGKLSTTYMEKGGNALSEDINALPWVKEFTAEPKSSGATISAGGYGGVDGQTITVKMYVGGKIVNELTAKANSDGIVTASLTAHVFPI</sequence>
<evidence type="ECO:0008006" key="4">
    <source>
        <dbReference type="Google" id="ProtNLM"/>
    </source>
</evidence>
<proteinExistence type="predicted"/>
<evidence type="ECO:0000256" key="1">
    <source>
        <dbReference type="SAM" id="SignalP"/>
    </source>
</evidence>
<feature type="chain" id="PRO_5046658218" description="MmpS family membrane protein" evidence="1">
    <location>
        <begin position="24"/>
        <end position="132"/>
    </location>
</feature>
<keyword evidence="3" id="KW-1185">Reference proteome</keyword>
<organism evidence="2 3">
    <name type="scientific">Flavobacterium hungaricum</name>
    <dbReference type="NCBI Taxonomy" id="2082725"/>
    <lineage>
        <taxon>Bacteria</taxon>
        <taxon>Pseudomonadati</taxon>
        <taxon>Bacteroidota</taxon>
        <taxon>Flavobacteriia</taxon>
        <taxon>Flavobacteriales</taxon>
        <taxon>Flavobacteriaceae</taxon>
        <taxon>Flavobacterium</taxon>
    </lineage>
</organism>
<protein>
    <recommendedName>
        <fullName evidence="4">MmpS family membrane protein</fullName>
    </recommendedName>
</protein>
<dbReference type="RefSeq" id="WP_194140391.1">
    <property type="nucleotide sequence ID" value="NZ_PRDM01000005.1"/>
</dbReference>
<feature type="signal peptide" evidence="1">
    <location>
        <begin position="1"/>
        <end position="23"/>
    </location>
</feature>
<evidence type="ECO:0000313" key="2">
    <source>
        <dbReference type="EMBL" id="MBE8727226.1"/>
    </source>
</evidence>
<dbReference type="Proteomes" id="UP000640614">
    <property type="component" value="Unassembled WGS sequence"/>
</dbReference>